<comment type="caution">
    <text evidence="1">The sequence shown here is derived from an EMBL/GenBank/DDBJ whole genome shotgun (WGS) entry which is preliminary data.</text>
</comment>
<reference evidence="1" key="1">
    <citation type="submission" date="2021-02" db="EMBL/GenBank/DDBJ databases">
        <authorList>
            <consortium name="DOE Joint Genome Institute"/>
            <person name="Ahrendt S."/>
            <person name="Looney B.P."/>
            <person name="Miyauchi S."/>
            <person name="Morin E."/>
            <person name="Drula E."/>
            <person name="Courty P.E."/>
            <person name="Chicoki N."/>
            <person name="Fauchery L."/>
            <person name="Kohler A."/>
            <person name="Kuo A."/>
            <person name="Labutti K."/>
            <person name="Pangilinan J."/>
            <person name="Lipzen A."/>
            <person name="Riley R."/>
            <person name="Andreopoulos W."/>
            <person name="He G."/>
            <person name="Johnson J."/>
            <person name="Barry K.W."/>
            <person name="Grigoriev I.V."/>
            <person name="Nagy L."/>
            <person name="Hibbett D."/>
            <person name="Henrissat B."/>
            <person name="Matheny P.B."/>
            <person name="Labbe J."/>
            <person name="Martin F."/>
        </authorList>
    </citation>
    <scope>NUCLEOTIDE SEQUENCE</scope>
    <source>
        <strain evidence="1">FP105234-sp</strain>
    </source>
</reference>
<reference evidence="1" key="2">
    <citation type="journal article" date="2022" name="New Phytol.">
        <title>Evolutionary transition to the ectomycorrhizal habit in the genomes of a hyperdiverse lineage of mushroom-forming fungi.</title>
        <authorList>
            <person name="Looney B."/>
            <person name="Miyauchi S."/>
            <person name="Morin E."/>
            <person name="Drula E."/>
            <person name="Courty P.E."/>
            <person name="Kohler A."/>
            <person name="Kuo A."/>
            <person name="LaButti K."/>
            <person name="Pangilinan J."/>
            <person name="Lipzen A."/>
            <person name="Riley R."/>
            <person name="Andreopoulos W."/>
            <person name="He G."/>
            <person name="Johnson J."/>
            <person name="Nolan M."/>
            <person name="Tritt A."/>
            <person name="Barry K.W."/>
            <person name="Grigoriev I.V."/>
            <person name="Nagy L.G."/>
            <person name="Hibbett D."/>
            <person name="Henrissat B."/>
            <person name="Matheny P.B."/>
            <person name="Labbe J."/>
            <person name="Martin F.M."/>
        </authorList>
    </citation>
    <scope>NUCLEOTIDE SEQUENCE</scope>
    <source>
        <strain evidence="1">FP105234-sp</strain>
    </source>
</reference>
<keyword evidence="2" id="KW-1185">Reference proteome</keyword>
<dbReference type="Proteomes" id="UP000814033">
    <property type="component" value="Unassembled WGS sequence"/>
</dbReference>
<evidence type="ECO:0000313" key="1">
    <source>
        <dbReference type="EMBL" id="KAI0050995.1"/>
    </source>
</evidence>
<evidence type="ECO:0000313" key="2">
    <source>
        <dbReference type="Proteomes" id="UP000814033"/>
    </source>
</evidence>
<protein>
    <submittedName>
        <fullName evidence="1">Uncharacterized protein</fullName>
    </submittedName>
</protein>
<gene>
    <name evidence="1" type="ORF">FA95DRAFT_1676317</name>
</gene>
<proteinExistence type="predicted"/>
<dbReference type="EMBL" id="MU275856">
    <property type="protein sequence ID" value="KAI0050995.1"/>
    <property type="molecule type" value="Genomic_DNA"/>
</dbReference>
<sequence length="535" mass="58521">MGVDVVACFTAILTAGFADTRHSFVDPQQAEELEQGRARLAHAQYNALQPICLLPPEILWTIFAFLIPHDPPLHRKQTWIKVTFVCTHFRRVALAEPALWARMAFPLVPALRDTMLDRARAALLHINALWPMCAGEAPFITENIARTASLRLDASTPPNSTLLTTLRGRSAPVLELLEVTIRGRPDYGEALGFGGSLGFGGAGGHALPLGFLKDEAPSLRHLRLHTPSRWVWKCVFLRHLHTLDVTYSAYIPEIPPPDEVLDALESIARSLTTLKLDIAEPQRAADRNAYTNARTFRMVELPMLEYMCIRTRLMRGAALLEHLALPISTTLRIELVYHGEVTPAQFGTTLPTFLQGPRIRGASPPPATRLSIAPPAWEERKYADDVAVKAWSSAISAQPNFALFLQRAGPRAAVPLLAPAAFAAFASPSLERLVLAELREDRDLAWFTRAPSQTAGLRELEVHGSVASILDQILGQESTALSGDGAVLELLPMLAKLRIYGATGTALTGCRAWGAARVEVGRPVALQSGDYTLPL</sequence>
<accession>A0ACB8S4M2</accession>
<organism evidence="1 2">
    <name type="scientific">Auriscalpium vulgare</name>
    <dbReference type="NCBI Taxonomy" id="40419"/>
    <lineage>
        <taxon>Eukaryota</taxon>
        <taxon>Fungi</taxon>
        <taxon>Dikarya</taxon>
        <taxon>Basidiomycota</taxon>
        <taxon>Agaricomycotina</taxon>
        <taxon>Agaricomycetes</taxon>
        <taxon>Russulales</taxon>
        <taxon>Auriscalpiaceae</taxon>
        <taxon>Auriscalpium</taxon>
    </lineage>
</organism>
<name>A0ACB8S4M2_9AGAM</name>